<evidence type="ECO:0000256" key="6">
    <source>
        <dbReference type="ARBA" id="ARBA00023134"/>
    </source>
</evidence>
<accession>A0A841L0X3</accession>
<keyword evidence="2 8" id="KW-0808">Transferase</keyword>
<comment type="similarity">
    <text evidence="8">Belongs to the MobA family.</text>
</comment>
<comment type="subunit">
    <text evidence="8">Monomer.</text>
</comment>
<keyword evidence="7 8" id="KW-0501">Molybdenum cofactor biosynthesis</keyword>
<dbReference type="GO" id="GO:0005525">
    <property type="term" value="F:GTP binding"/>
    <property type="evidence" value="ECO:0007669"/>
    <property type="project" value="UniProtKB-UniRule"/>
</dbReference>
<dbReference type="InterPro" id="IPR029044">
    <property type="entry name" value="Nucleotide-diphossugar_trans"/>
</dbReference>
<feature type="binding site" evidence="8">
    <location>
        <position position="94"/>
    </location>
    <ligand>
        <name>GTP</name>
        <dbReference type="ChEBI" id="CHEBI:37565"/>
    </ligand>
</feature>
<evidence type="ECO:0000256" key="3">
    <source>
        <dbReference type="ARBA" id="ARBA00022723"/>
    </source>
</evidence>
<dbReference type="Gene3D" id="3.90.550.10">
    <property type="entry name" value="Spore Coat Polysaccharide Biosynthesis Protein SpsA, Chain A"/>
    <property type="match status" value="1"/>
</dbReference>
<proteinExistence type="inferred from homology"/>
<dbReference type="InterPro" id="IPR025877">
    <property type="entry name" value="MobA-like_NTP_Trfase"/>
</dbReference>
<protein>
    <recommendedName>
        <fullName evidence="8">Molybdenum cofactor guanylyltransferase</fullName>
        <shortName evidence="8">MoCo guanylyltransferase</shortName>
        <ecNumber evidence="8">2.7.7.77</ecNumber>
    </recommendedName>
    <alternativeName>
        <fullName evidence="8">GTP:molybdopterin guanylyltransferase</fullName>
    </alternativeName>
    <alternativeName>
        <fullName evidence="8">Mo-MPT guanylyltransferase</fullName>
    </alternativeName>
    <alternativeName>
        <fullName evidence="8">Molybdopterin guanylyltransferase</fullName>
    </alternativeName>
    <alternativeName>
        <fullName evidence="8">Molybdopterin-guanine dinucleotide synthase</fullName>
        <shortName evidence="8">MGD synthase</shortName>
    </alternativeName>
</protein>
<keyword evidence="4 8" id="KW-0547">Nucleotide-binding</keyword>
<dbReference type="InterPro" id="IPR013482">
    <property type="entry name" value="Molybde_CF_guanTrfase"/>
</dbReference>
<reference evidence="10 11" key="1">
    <citation type="submission" date="2020-08" db="EMBL/GenBank/DDBJ databases">
        <title>Genomic Encyclopedia of Type Strains, Phase IV (KMG-IV): sequencing the most valuable type-strain genomes for metagenomic binning, comparative biology and taxonomic classification.</title>
        <authorList>
            <person name="Goeker M."/>
        </authorList>
    </citation>
    <scope>NUCLEOTIDE SEQUENCE [LARGE SCALE GENOMIC DNA]</scope>
    <source>
        <strain evidence="10 11">DSM 102189</strain>
    </source>
</reference>
<comment type="catalytic activity">
    <reaction evidence="8">
        <text>Mo-molybdopterin + GTP + H(+) = Mo-molybdopterin guanine dinucleotide + diphosphate</text>
        <dbReference type="Rhea" id="RHEA:34243"/>
        <dbReference type="ChEBI" id="CHEBI:15378"/>
        <dbReference type="ChEBI" id="CHEBI:33019"/>
        <dbReference type="ChEBI" id="CHEBI:37565"/>
        <dbReference type="ChEBI" id="CHEBI:71302"/>
        <dbReference type="ChEBI" id="CHEBI:71310"/>
        <dbReference type="EC" id="2.7.7.77"/>
    </reaction>
</comment>
<evidence type="ECO:0000256" key="2">
    <source>
        <dbReference type="ARBA" id="ARBA00022679"/>
    </source>
</evidence>
<sequence>MTRILGAILAGGQSRRFGTDKAVACLDGRPLIEHVVAALRRQCDAIVIVGRPFPGLEALADRPHPGLGPLGGLAAALHAGQARGFEMVLTAPCDTPRLPRDLVDILSPSPAYLADTQVIGLWPCAAAALLDAHIASNPRRSMLGWAVSIGAAPRRLALPIVNINTPEDLQGLADAP</sequence>
<keyword evidence="11" id="KW-1185">Reference proteome</keyword>
<dbReference type="GO" id="GO:0005737">
    <property type="term" value="C:cytoplasm"/>
    <property type="evidence" value="ECO:0007669"/>
    <property type="project" value="UniProtKB-SubCell"/>
</dbReference>
<keyword evidence="10" id="KW-0548">Nucleotidyltransferase</keyword>
<feature type="binding site" evidence="8">
    <location>
        <begin position="9"/>
        <end position="11"/>
    </location>
    <ligand>
        <name>GTP</name>
        <dbReference type="ChEBI" id="CHEBI:37565"/>
    </ligand>
</feature>
<dbReference type="CDD" id="cd02503">
    <property type="entry name" value="MobA"/>
    <property type="match status" value="1"/>
</dbReference>
<feature type="binding site" evidence="8">
    <location>
        <position position="94"/>
    </location>
    <ligand>
        <name>Mg(2+)</name>
        <dbReference type="ChEBI" id="CHEBI:18420"/>
    </ligand>
</feature>
<feature type="binding site" evidence="8">
    <location>
        <position position="61"/>
    </location>
    <ligand>
        <name>GTP</name>
        <dbReference type="ChEBI" id="CHEBI:37565"/>
    </ligand>
</feature>
<keyword evidence="5 8" id="KW-0460">Magnesium</keyword>
<dbReference type="AlphaFoldDB" id="A0A841L0X3"/>
<keyword evidence="6 8" id="KW-0342">GTP-binding</keyword>
<name>A0A841L0X3_9SPHN</name>
<evidence type="ECO:0000256" key="4">
    <source>
        <dbReference type="ARBA" id="ARBA00022741"/>
    </source>
</evidence>
<dbReference type="GO" id="GO:0046872">
    <property type="term" value="F:metal ion binding"/>
    <property type="evidence" value="ECO:0007669"/>
    <property type="project" value="UniProtKB-KW"/>
</dbReference>
<keyword evidence="1 8" id="KW-0963">Cytoplasm</keyword>
<dbReference type="EMBL" id="JACIIV010000003">
    <property type="protein sequence ID" value="MBB6226327.1"/>
    <property type="molecule type" value="Genomic_DNA"/>
</dbReference>
<feature type="binding site" evidence="8">
    <location>
        <position position="21"/>
    </location>
    <ligand>
        <name>GTP</name>
        <dbReference type="ChEBI" id="CHEBI:37565"/>
    </ligand>
</feature>
<dbReference type="Pfam" id="PF12804">
    <property type="entry name" value="NTP_transf_3"/>
    <property type="match status" value="1"/>
</dbReference>
<comment type="function">
    <text evidence="8">Transfers a GMP moiety from GTP to Mo-molybdopterin (Mo-MPT) cofactor (Moco or molybdenum cofactor) to form Mo-molybdopterin guanine dinucleotide (Mo-MGD) cofactor.</text>
</comment>
<dbReference type="GO" id="GO:0061603">
    <property type="term" value="F:molybdenum cofactor guanylyltransferase activity"/>
    <property type="evidence" value="ECO:0007669"/>
    <property type="project" value="UniProtKB-EC"/>
</dbReference>
<comment type="cofactor">
    <cofactor evidence="8">
        <name>Mg(2+)</name>
        <dbReference type="ChEBI" id="CHEBI:18420"/>
    </cofactor>
</comment>
<evidence type="ECO:0000259" key="9">
    <source>
        <dbReference type="Pfam" id="PF12804"/>
    </source>
</evidence>
<dbReference type="Proteomes" id="UP000538147">
    <property type="component" value="Unassembled WGS sequence"/>
</dbReference>
<gene>
    <name evidence="8" type="primary">mobA</name>
    <name evidence="10" type="ORF">FHS79_000481</name>
</gene>
<keyword evidence="3 8" id="KW-0479">Metal-binding</keyword>
<comment type="subcellular location">
    <subcellularLocation>
        <location evidence="8">Cytoplasm</location>
    </subcellularLocation>
</comment>
<evidence type="ECO:0000256" key="5">
    <source>
        <dbReference type="ARBA" id="ARBA00022842"/>
    </source>
</evidence>
<comment type="caution">
    <text evidence="10">The sequence shown here is derived from an EMBL/GenBank/DDBJ whole genome shotgun (WGS) entry which is preliminary data.</text>
</comment>
<dbReference type="SUPFAM" id="SSF53448">
    <property type="entry name" value="Nucleotide-diphospho-sugar transferases"/>
    <property type="match status" value="1"/>
</dbReference>
<evidence type="ECO:0000256" key="8">
    <source>
        <dbReference type="HAMAP-Rule" id="MF_00316"/>
    </source>
</evidence>
<comment type="domain">
    <text evidence="8">The N-terminal domain determines nucleotide recognition and specific binding, while the C-terminal domain determines the specific binding to the target protein.</text>
</comment>
<evidence type="ECO:0000256" key="7">
    <source>
        <dbReference type="ARBA" id="ARBA00023150"/>
    </source>
</evidence>
<comment type="caution">
    <text evidence="8">Lacks conserved residue(s) required for the propagation of feature annotation.</text>
</comment>
<dbReference type="RefSeq" id="WP_184194819.1">
    <property type="nucleotide sequence ID" value="NZ_BMOX01000041.1"/>
</dbReference>
<evidence type="ECO:0000313" key="10">
    <source>
        <dbReference type="EMBL" id="MBB6226327.1"/>
    </source>
</evidence>
<organism evidence="10 11">
    <name type="scientific">Polymorphobacter multimanifer</name>
    <dbReference type="NCBI Taxonomy" id="1070431"/>
    <lineage>
        <taxon>Bacteria</taxon>
        <taxon>Pseudomonadati</taxon>
        <taxon>Pseudomonadota</taxon>
        <taxon>Alphaproteobacteria</taxon>
        <taxon>Sphingomonadales</taxon>
        <taxon>Sphingosinicellaceae</taxon>
        <taxon>Polymorphobacter</taxon>
    </lineage>
</organism>
<dbReference type="GO" id="GO:0006777">
    <property type="term" value="P:Mo-molybdopterin cofactor biosynthetic process"/>
    <property type="evidence" value="ECO:0007669"/>
    <property type="project" value="UniProtKB-KW"/>
</dbReference>
<evidence type="ECO:0000313" key="11">
    <source>
        <dbReference type="Proteomes" id="UP000538147"/>
    </source>
</evidence>
<dbReference type="HAMAP" id="MF_00316">
    <property type="entry name" value="MobA"/>
    <property type="match status" value="1"/>
</dbReference>
<dbReference type="PANTHER" id="PTHR19136">
    <property type="entry name" value="MOLYBDENUM COFACTOR GUANYLYLTRANSFERASE"/>
    <property type="match status" value="1"/>
</dbReference>
<dbReference type="EC" id="2.7.7.77" evidence="8"/>
<evidence type="ECO:0000256" key="1">
    <source>
        <dbReference type="ARBA" id="ARBA00022490"/>
    </source>
</evidence>
<feature type="domain" description="MobA-like NTP transferase" evidence="9">
    <location>
        <begin position="6"/>
        <end position="106"/>
    </location>
</feature>
<dbReference type="PANTHER" id="PTHR19136:SF81">
    <property type="entry name" value="MOLYBDENUM COFACTOR GUANYLYLTRANSFERASE"/>
    <property type="match status" value="1"/>
</dbReference>